<keyword evidence="6" id="KW-0443">Lipid metabolism</keyword>
<organism evidence="7 8">
    <name type="scientific">Xylanibacillus composti</name>
    <dbReference type="NCBI Taxonomy" id="1572762"/>
    <lineage>
        <taxon>Bacteria</taxon>
        <taxon>Bacillati</taxon>
        <taxon>Bacillota</taxon>
        <taxon>Bacilli</taxon>
        <taxon>Bacillales</taxon>
        <taxon>Paenibacillaceae</taxon>
        <taxon>Xylanibacillus</taxon>
    </lineage>
</organism>
<proteinExistence type="inferred from homology"/>
<keyword evidence="4 6" id="KW-1133">Transmembrane helix</keyword>
<dbReference type="RefSeq" id="WP_213410094.1">
    <property type="nucleotide sequence ID" value="NZ_BOVK01000005.1"/>
</dbReference>
<keyword evidence="2" id="KW-1003">Cell membrane</keyword>
<feature type="transmembrane region" description="Helical" evidence="6">
    <location>
        <begin position="116"/>
        <end position="136"/>
    </location>
</feature>
<dbReference type="Proteomes" id="UP000677918">
    <property type="component" value="Unassembled WGS sequence"/>
</dbReference>
<evidence type="ECO:0000256" key="1">
    <source>
        <dbReference type="ARBA" id="ARBA00004651"/>
    </source>
</evidence>
<comment type="similarity">
    <text evidence="6">Belongs to the LPG synthase family.</text>
</comment>
<accession>A0A8J4H1Y2</accession>
<feature type="transmembrane region" description="Helical" evidence="6">
    <location>
        <begin position="196"/>
        <end position="217"/>
    </location>
</feature>
<dbReference type="EC" id="2.3.2.3" evidence="6"/>
<comment type="function">
    <text evidence="6">Catalyzes the transfer of a lysyl group from L-lysyl-tRNA(Lys) to membrane-bound phosphatidylglycerol (PG), which produces lysylphosphatidylglycerol (LPG), a major component of the bacterial membrane with a positive net charge. LPG synthesis contributes to bacterial virulence as it is involved in the resistance mechanism against cationic antimicrobial peptides (CAMP) produces by the host's immune system (defensins, cathelicidins) and by the competing microorganisms.</text>
</comment>
<dbReference type="AlphaFoldDB" id="A0A8J4H1Y2"/>
<comment type="caution">
    <text evidence="7">The sequence shown here is derived from an EMBL/GenBank/DDBJ whole genome shotgun (WGS) entry which is preliminary data.</text>
</comment>
<dbReference type="GO" id="GO:0046677">
    <property type="term" value="P:response to antibiotic"/>
    <property type="evidence" value="ECO:0007669"/>
    <property type="project" value="UniProtKB-KW"/>
</dbReference>
<evidence type="ECO:0000256" key="5">
    <source>
        <dbReference type="ARBA" id="ARBA00023136"/>
    </source>
</evidence>
<dbReference type="InterPro" id="IPR022791">
    <property type="entry name" value="L-PG_synthase/AglD"/>
</dbReference>
<gene>
    <name evidence="6" type="primary">mprF</name>
    <name evidence="7" type="ORF">XYCOK13_03180</name>
</gene>
<dbReference type="GO" id="GO:0006629">
    <property type="term" value="P:lipid metabolic process"/>
    <property type="evidence" value="ECO:0007669"/>
    <property type="project" value="UniProtKB-KW"/>
</dbReference>
<protein>
    <recommendedName>
        <fullName evidence="6">Phosphatidylglycerol lysyltransferase</fullName>
        <ecNumber evidence="6">2.3.2.3</ecNumber>
    </recommendedName>
    <alternativeName>
        <fullName evidence="6">Lysylphosphatidylglycerol synthase</fullName>
    </alternativeName>
</protein>
<dbReference type="Pfam" id="PF03706">
    <property type="entry name" value="LPG_synthase_TM"/>
    <property type="match status" value="1"/>
</dbReference>
<feature type="transmembrane region" description="Helical" evidence="6">
    <location>
        <begin position="44"/>
        <end position="63"/>
    </location>
</feature>
<feature type="transmembrane region" description="Helical" evidence="6">
    <location>
        <begin position="278"/>
        <end position="297"/>
    </location>
</feature>
<keyword evidence="8" id="KW-1185">Reference proteome</keyword>
<evidence type="ECO:0000313" key="8">
    <source>
        <dbReference type="Proteomes" id="UP000677918"/>
    </source>
</evidence>
<dbReference type="EMBL" id="BOVK01000005">
    <property type="protein sequence ID" value="GIQ67494.1"/>
    <property type="molecule type" value="Genomic_DNA"/>
</dbReference>
<keyword evidence="6" id="KW-0046">Antibiotic resistance</keyword>
<feature type="transmembrane region" description="Helical" evidence="6">
    <location>
        <begin position="12"/>
        <end position="38"/>
    </location>
</feature>
<sequence length="304" mass="34784">MTKKVAIISIKSLLIFAALYFMLVHVKLPFAEVLYFLTHTNTNFYVSVLLFTAFLMLQAWIWVQILNDSGKAMPWFKGMMIYINSQFAKYIPGGFWNYLGRIYYTSREGIPLQTQLVTLLYENILLVMAASVYAVILAKLTGMIGFAWLAVFVVGLALFFFYYQPVTGILEKGVHRFIKKFRHVPMTLTRRSFFTYLFYFLVSHMVMGWAFWLLLVSMGVHNIGFFYAAGTFAAAWLIGLMSPLPGGLGVREGIIVFLIGLVVKDAALATQISIIARIWNVISEVLFFLIVNGAYHLRRRWGHQ</sequence>
<feature type="transmembrane region" description="Helical" evidence="6">
    <location>
        <begin position="142"/>
        <end position="163"/>
    </location>
</feature>
<keyword evidence="5 6" id="KW-0472">Membrane</keyword>
<evidence type="ECO:0000256" key="3">
    <source>
        <dbReference type="ARBA" id="ARBA00022692"/>
    </source>
</evidence>
<name>A0A8J4H1Y2_9BACL</name>
<dbReference type="GO" id="GO:0050071">
    <property type="term" value="F:phosphatidylglycerol lysyltransferase activity"/>
    <property type="evidence" value="ECO:0007669"/>
    <property type="project" value="UniProtKB-EC"/>
</dbReference>
<evidence type="ECO:0000256" key="4">
    <source>
        <dbReference type="ARBA" id="ARBA00022989"/>
    </source>
</evidence>
<comment type="subcellular location">
    <subcellularLocation>
        <location evidence="1 6">Cell membrane</location>
        <topology evidence="1 6">Multi-pass membrane protein</topology>
    </subcellularLocation>
</comment>
<dbReference type="GO" id="GO:0005886">
    <property type="term" value="C:plasma membrane"/>
    <property type="evidence" value="ECO:0007669"/>
    <property type="project" value="UniProtKB-SubCell"/>
</dbReference>
<keyword evidence="6" id="KW-0808">Transferase</keyword>
<feature type="transmembrane region" description="Helical" evidence="6">
    <location>
        <begin position="253"/>
        <end position="272"/>
    </location>
</feature>
<evidence type="ECO:0000256" key="6">
    <source>
        <dbReference type="RuleBase" id="RU363042"/>
    </source>
</evidence>
<evidence type="ECO:0000256" key="2">
    <source>
        <dbReference type="ARBA" id="ARBA00022475"/>
    </source>
</evidence>
<feature type="transmembrane region" description="Helical" evidence="6">
    <location>
        <begin position="223"/>
        <end position="241"/>
    </location>
</feature>
<evidence type="ECO:0000313" key="7">
    <source>
        <dbReference type="EMBL" id="GIQ67494.1"/>
    </source>
</evidence>
<comment type="catalytic activity">
    <reaction evidence="6">
        <text>L-lysyl-tRNA(Lys) + a 1,2-diacyl-sn-glycero-3-phospho-(1'-sn-glycerol) = a 1,2-diacyl-sn-glycero-3-phospho-1'-(3'-O-L-lysyl)-sn-glycerol + tRNA(Lys)</text>
        <dbReference type="Rhea" id="RHEA:10668"/>
        <dbReference type="Rhea" id="RHEA-COMP:9696"/>
        <dbReference type="Rhea" id="RHEA-COMP:9697"/>
        <dbReference type="ChEBI" id="CHEBI:64716"/>
        <dbReference type="ChEBI" id="CHEBI:75792"/>
        <dbReference type="ChEBI" id="CHEBI:78442"/>
        <dbReference type="ChEBI" id="CHEBI:78529"/>
        <dbReference type="EC" id="2.3.2.3"/>
    </reaction>
</comment>
<reference evidence="7" key="1">
    <citation type="submission" date="2021-04" db="EMBL/GenBank/DDBJ databases">
        <title>Draft genome sequence of Xylanibacillus composti strain K13.</title>
        <authorList>
            <person name="Uke A."/>
            <person name="Chhe C."/>
            <person name="Baramee S."/>
            <person name="Kosugi A."/>
        </authorList>
    </citation>
    <scope>NUCLEOTIDE SEQUENCE</scope>
    <source>
        <strain evidence="7">K13</strain>
    </source>
</reference>
<keyword evidence="3 6" id="KW-0812">Transmembrane</keyword>